<keyword evidence="3" id="KW-0067">ATP-binding</keyword>
<dbReference type="EMBL" id="SHBM01000003">
    <property type="protein sequence ID" value="RZO18827.1"/>
    <property type="molecule type" value="Genomic_DNA"/>
</dbReference>
<dbReference type="Gene3D" id="3.90.190.20">
    <property type="entry name" value="Mur ligase, C-terminal domain"/>
    <property type="match status" value="1"/>
</dbReference>
<accession>A0A520MC90</accession>
<dbReference type="Gene3D" id="3.40.1190.10">
    <property type="entry name" value="Mur-like, catalytic domain"/>
    <property type="match status" value="1"/>
</dbReference>
<dbReference type="InterPro" id="IPR036615">
    <property type="entry name" value="Mur_ligase_C_dom_sf"/>
</dbReference>
<gene>
    <name evidence="6" type="ORF">EVB00_00340</name>
</gene>
<reference evidence="6 7" key="1">
    <citation type="submission" date="2019-02" db="EMBL/GenBank/DDBJ databases">
        <title>Prokaryotic population dynamics and viral predation in marine succession experiment using metagenomics: the confinement effect.</title>
        <authorList>
            <person name="Haro-Moreno J.M."/>
            <person name="Rodriguez-Valera F."/>
            <person name="Lopez-Perez M."/>
        </authorList>
    </citation>
    <scope>NUCLEOTIDE SEQUENCE [LARGE SCALE GENOMIC DNA]</scope>
    <source>
        <strain evidence="6">MED-G167</strain>
    </source>
</reference>
<evidence type="ECO:0000256" key="3">
    <source>
        <dbReference type="ARBA" id="ARBA00022840"/>
    </source>
</evidence>
<protein>
    <submittedName>
        <fullName evidence="6">UDP-N-acetylmuramoyl-tripeptide--D-alanyl-D-alanine ligase</fullName>
    </submittedName>
</protein>
<evidence type="ECO:0000256" key="2">
    <source>
        <dbReference type="ARBA" id="ARBA00022741"/>
    </source>
</evidence>
<name>A0A520MC90_9GAMM</name>
<dbReference type="SUPFAM" id="SSF53244">
    <property type="entry name" value="MurD-like peptide ligases, peptide-binding domain"/>
    <property type="match status" value="1"/>
</dbReference>
<feature type="domain" description="Mur ligase C-terminal" evidence="4">
    <location>
        <begin position="203"/>
        <end position="312"/>
    </location>
</feature>
<sequence>LKASSKTLKNYNNEIGMPLSIMHASIKSKNLVLEIGASKPNDINYLSKIIKPDIGVITNIGSSHLEVLRNIEGVLKVKSELIPNIKKNGYLVVPSENKKHLNYWKKIRSDINFVTFGIKKDADFYPRKLKHHKDGMSFSIASPYLKKDLDIITSLEGEHNVKNILASFAVNFSIGNNNDFFAAAFKNDAIKNIRQSKSKWLKGSLLIDDTYNANPDSSKKSIDLLSNYKKRTVLVLGDMLELGKYEKKMHKEIGNYAKSKKIDLLIGFGKLTKYSVDAYGKKGVFFDDEKDLKSFLKENICSSDVILIKGSRGMKMERFINV</sequence>
<dbReference type="PANTHER" id="PTHR43024">
    <property type="entry name" value="UDP-N-ACETYLMURAMOYL-TRIPEPTIDE--D-ALANYL-D-ALANINE LIGASE"/>
    <property type="match status" value="1"/>
</dbReference>
<dbReference type="SUPFAM" id="SSF53623">
    <property type="entry name" value="MurD-like peptide ligases, catalytic domain"/>
    <property type="match status" value="1"/>
</dbReference>
<dbReference type="GO" id="GO:0005524">
    <property type="term" value="F:ATP binding"/>
    <property type="evidence" value="ECO:0007669"/>
    <property type="project" value="UniProtKB-KW"/>
</dbReference>
<comment type="caution">
    <text evidence="6">The sequence shown here is derived from an EMBL/GenBank/DDBJ whole genome shotgun (WGS) entry which is preliminary data.</text>
</comment>
<evidence type="ECO:0000259" key="4">
    <source>
        <dbReference type="Pfam" id="PF02875"/>
    </source>
</evidence>
<proteinExistence type="predicted"/>
<dbReference type="InterPro" id="IPR004101">
    <property type="entry name" value="Mur_ligase_C"/>
</dbReference>
<dbReference type="InterPro" id="IPR013221">
    <property type="entry name" value="Mur_ligase_cen"/>
</dbReference>
<dbReference type="InterPro" id="IPR051046">
    <property type="entry name" value="MurCDEF_CellWall_CoF430Synth"/>
</dbReference>
<evidence type="ECO:0000313" key="6">
    <source>
        <dbReference type="EMBL" id="RZO18827.1"/>
    </source>
</evidence>
<dbReference type="Pfam" id="PF08245">
    <property type="entry name" value="Mur_ligase_M"/>
    <property type="match status" value="1"/>
</dbReference>
<keyword evidence="2" id="KW-0547">Nucleotide-binding</keyword>
<dbReference type="AlphaFoldDB" id="A0A520MC90"/>
<evidence type="ECO:0000313" key="7">
    <source>
        <dbReference type="Proteomes" id="UP000318359"/>
    </source>
</evidence>
<dbReference type="Pfam" id="PF02875">
    <property type="entry name" value="Mur_ligase_C"/>
    <property type="match status" value="1"/>
</dbReference>
<organism evidence="6 7">
    <name type="scientific">SAR86 cluster bacterium</name>
    <dbReference type="NCBI Taxonomy" id="2030880"/>
    <lineage>
        <taxon>Bacteria</taxon>
        <taxon>Pseudomonadati</taxon>
        <taxon>Pseudomonadota</taxon>
        <taxon>Gammaproteobacteria</taxon>
        <taxon>SAR86 cluster</taxon>
    </lineage>
</organism>
<feature type="domain" description="Mur ligase central" evidence="5">
    <location>
        <begin position="7"/>
        <end position="170"/>
    </location>
</feature>
<evidence type="ECO:0000256" key="1">
    <source>
        <dbReference type="ARBA" id="ARBA00022598"/>
    </source>
</evidence>
<keyword evidence="1 6" id="KW-0436">Ligase</keyword>
<feature type="non-terminal residue" evidence="6">
    <location>
        <position position="1"/>
    </location>
</feature>
<dbReference type="GO" id="GO:0016881">
    <property type="term" value="F:acid-amino acid ligase activity"/>
    <property type="evidence" value="ECO:0007669"/>
    <property type="project" value="InterPro"/>
</dbReference>
<dbReference type="Proteomes" id="UP000318359">
    <property type="component" value="Unassembled WGS sequence"/>
</dbReference>
<dbReference type="InterPro" id="IPR036565">
    <property type="entry name" value="Mur-like_cat_sf"/>
</dbReference>
<dbReference type="PANTHER" id="PTHR43024:SF1">
    <property type="entry name" value="UDP-N-ACETYLMURAMOYL-TRIPEPTIDE--D-ALANYL-D-ALANINE LIGASE"/>
    <property type="match status" value="1"/>
</dbReference>
<evidence type="ECO:0000259" key="5">
    <source>
        <dbReference type="Pfam" id="PF08245"/>
    </source>
</evidence>